<organism evidence="1 2">
    <name type="scientific">Zizania palustris</name>
    <name type="common">Northern wild rice</name>
    <dbReference type="NCBI Taxonomy" id="103762"/>
    <lineage>
        <taxon>Eukaryota</taxon>
        <taxon>Viridiplantae</taxon>
        <taxon>Streptophyta</taxon>
        <taxon>Embryophyta</taxon>
        <taxon>Tracheophyta</taxon>
        <taxon>Spermatophyta</taxon>
        <taxon>Magnoliopsida</taxon>
        <taxon>Liliopsida</taxon>
        <taxon>Poales</taxon>
        <taxon>Poaceae</taxon>
        <taxon>BOP clade</taxon>
        <taxon>Oryzoideae</taxon>
        <taxon>Oryzeae</taxon>
        <taxon>Zizaniinae</taxon>
        <taxon>Zizania</taxon>
    </lineage>
</organism>
<gene>
    <name evidence="1" type="ORF">GUJ93_ZPchr0007g3644</name>
</gene>
<protein>
    <submittedName>
        <fullName evidence="1">Uncharacterized protein</fullName>
    </submittedName>
</protein>
<accession>A0A8J5TES9</accession>
<dbReference type="AlphaFoldDB" id="A0A8J5TES9"/>
<comment type="caution">
    <text evidence="1">The sequence shown here is derived from an EMBL/GenBank/DDBJ whole genome shotgun (WGS) entry which is preliminary data.</text>
</comment>
<proteinExistence type="predicted"/>
<dbReference type="EMBL" id="JAAALK010000282">
    <property type="protein sequence ID" value="KAG8078504.1"/>
    <property type="molecule type" value="Genomic_DNA"/>
</dbReference>
<evidence type="ECO:0000313" key="2">
    <source>
        <dbReference type="Proteomes" id="UP000729402"/>
    </source>
</evidence>
<sequence length="135" mass="14618">MRSSAAEKLRRFSHVARMVVHRPACGEDQWCAEKNDTRGGLTLGLQRGDGAHMVGSHTGGWRRVRPVAMNLTASCRTSRKADVEALLGKPSVAGSSTSWLSVESEKEWTTESRASLWLSSSGVTGVMALRNSTCD</sequence>
<evidence type="ECO:0000313" key="1">
    <source>
        <dbReference type="EMBL" id="KAG8078504.1"/>
    </source>
</evidence>
<name>A0A8J5TES9_ZIZPA</name>
<keyword evidence="2" id="KW-1185">Reference proteome</keyword>
<reference evidence="1" key="2">
    <citation type="submission" date="2021-02" db="EMBL/GenBank/DDBJ databases">
        <authorList>
            <person name="Kimball J.A."/>
            <person name="Haas M.W."/>
            <person name="Macchietto M."/>
            <person name="Kono T."/>
            <person name="Duquette J."/>
            <person name="Shao M."/>
        </authorList>
    </citation>
    <scope>NUCLEOTIDE SEQUENCE</scope>
    <source>
        <tissue evidence="1">Fresh leaf tissue</tissue>
    </source>
</reference>
<dbReference type="Proteomes" id="UP000729402">
    <property type="component" value="Unassembled WGS sequence"/>
</dbReference>
<reference evidence="1" key="1">
    <citation type="journal article" date="2021" name="bioRxiv">
        <title>Whole Genome Assembly and Annotation of Northern Wild Rice, Zizania palustris L., Supports a Whole Genome Duplication in the Zizania Genus.</title>
        <authorList>
            <person name="Haas M."/>
            <person name="Kono T."/>
            <person name="Macchietto M."/>
            <person name="Millas R."/>
            <person name="McGilp L."/>
            <person name="Shao M."/>
            <person name="Duquette J."/>
            <person name="Hirsch C.N."/>
            <person name="Kimball J."/>
        </authorList>
    </citation>
    <scope>NUCLEOTIDE SEQUENCE</scope>
    <source>
        <tissue evidence="1">Fresh leaf tissue</tissue>
    </source>
</reference>